<dbReference type="Pfam" id="PF12588">
    <property type="entry name" value="PSDC"/>
    <property type="match status" value="1"/>
</dbReference>
<dbReference type="InterPro" id="IPR022237">
    <property type="entry name" value="PsiD-like"/>
</dbReference>
<dbReference type="Proteomes" id="UP000017559">
    <property type="component" value="Unassembled WGS sequence"/>
</dbReference>
<accession>V2WN22</accession>
<proteinExistence type="predicted"/>
<comment type="caution">
    <text evidence="4">The sequence shown here is derived from an EMBL/GenBank/DDBJ whole genome shotgun (WGS) entry which is preliminary data.</text>
</comment>
<dbReference type="HOGENOM" id="CLU_033450_0_0_1"/>
<evidence type="ECO:0000256" key="1">
    <source>
        <dbReference type="ARBA" id="ARBA00022793"/>
    </source>
</evidence>
<evidence type="ECO:0000259" key="3">
    <source>
        <dbReference type="Pfam" id="PF12588"/>
    </source>
</evidence>
<sequence length="454" mass="50771">MAEQPQLDILFQVLQPILLIDELMRPSADAFRRAGWLPLSQEVYDDYMKKLEKEITGPAKRMPGPGTLYDAVRSAPELLEPVKEFKDFIETNAVVYTDVVRMFDGITEFPSTYQQMLLIFNKIFRETPKFGSLGPPMSMAMARVMNTEGGFSAFTKQAFNHHVKKMLKTWELYLSSKDSTDVLDSDIGGWFSDKAIEAMLKEYPNRTFEEVFICDRNAPAWGYTSYDDFFARRLRTPDTDRPTGDIKDLTIVSAACESDLYAIQKDVQKTDELFIKDEAYSLVHLLANDESVDSFIGGTVIQSFLSTTDYHRWHAPVNGVIKKIVEVPGTYFAQAPSTIGCPITEDDHPYLHSLTYFANTAARMLVYIQADNASIGLMCFIAIGMSEISSCQATVFEGQHVNRGDELGMFHFGGSSSALVFNKKANIQVGSEYIEPGSHLPINAPIAVATPPPS</sequence>
<keyword evidence="1" id="KW-0210">Decarboxylase</keyword>
<dbReference type="AlphaFoldDB" id="V2WN22"/>
<feature type="domain" description="L-tryptophan decarboxylase PsiD-like" evidence="3">
    <location>
        <begin position="80"/>
        <end position="199"/>
    </location>
</feature>
<dbReference type="GO" id="GO:0005739">
    <property type="term" value="C:mitochondrion"/>
    <property type="evidence" value="ECO:0007669"/>
    <property type="project" value="TreeGrafter"/>
</dbReference>
<dbReference type="EMBL" id="AWSO01000676">
    <property type="protein sequence ID" value="ESK88238.1"/>
    <property type="molecule type" value="Genomic_DNA"/>
</dbReference>
<keyword evidence="2" id="KW-0456">Lyase</keyword>
<dbReference type="GO" id="GO:0004609">
    <property type="term" value="F:phosphatidylserine decarboxylase activity"/>
    <property type="evidence" value="ECO:0007669"/>
    <property type="project" value="InterPro"/>
</dbReference>
<dbReference type="PANTHER" id="PTHR10067:SF9">
    <property type="entry name" value="PHOSPHATIDYLSERINE DECARBOXYLASE FAMILY PROTEIN (AFU_ORTHOLOGUE AFUA_7G01730)"/>
    <property type="match status" value="1"/>
</dbReference>
<dbReference type="OrthoDB" id="5973539at2759"/>
<evidence type="ECO:0000313" key="4">
    <source>
        <dbReference type="EMBL" id="ESK88238.1"/>
    </source>
</evidence>
<reference evidence="4 5" key="1">
    <citation type="journal article" date="2014" name="BMC Genomics">
        <title>Genome and secretome analysis of the hemibiotrophic fungal pathogen, Moniliophthora roreri, which causes frosty pod rot disease of cacao: mechanisms of the biotrophic and necrotrophic phases.</title>
        <authorList>
            <person name="Meinhardt L.W."/>
            <person name="Costa G.G.L."/>
            <person name="Thomazella D.P.T."/>
            <person name="Teixeira P.J.P.L."/>
            <person name="Carazzolle M.F."/>
            <person name="Schuster S.C."/>
            <person name="Carlson J.E."/>
            <person name="Guiltinan M.J."/>
            <person name="Mieczkowski P."/>
            <person name="Farmer A."/>
            <person name="Ramaraj T."/>
            <person name="Crozier J."/>
            <person name="Davis R.E."/>
            <person name="Shao J."/>
            <person name="Melnick R.L."/>
            <person name="Pereira G.A.G."/>
            <person name="Bailey B.A."/>
        </authorList>
    </citation>
    <scope>NUCLEOTIDE SEQUENCE [LARGE SCALE GENOMIC DNA]</scope>
    <source>
        <strain evidence="4 5">MCA 2997</strain>
    </source>
</reference>
<organism evidence="4 5">
    <name type="scientific">Moniliophthora roreri (strain MCA 2997)</name>
    <name type="common">Cocoa frosty pod rot fungus</name>
    <name type="synonym">Crinipellis roreri</name>
    <dbReference type="NCBI Taxonomy" id="1381753"/>
    <lineage>
        <taxon>Eukaryota</taxon>
        <taxon>Fungi</taxon>
        <taxon>Dikarya</taxon>
        <taxon>Basidiomycota</taxon>
        <taxon>Agaricomycotina</taxon>
        <taxon>Agaricomycetes</taxon>
        <taxon>Agaricomycetidae</taxon>
        <taxon>Agaricales</taxon>
        <taxon>Marasmiineae</taxon>
        <taxon>Marasmiaceae</taxon>
        <taxon>Moniliophthora</taxon>
    </lineage>
</organism>
<dbReference type="PANTHER" id="PTHR10067">
    <property type="entry name" value="PHOSPHATIDYLSERINE DECARBOXYLASE"/>
    <property type="match status" value="1"/>
</dbReference>
<dbReference type="Pfam" id="PF02666">
    <property type="entry name" value="PS_Dcarbxylase"/>
    <property type="match status" value="1"/>
</dbReference>
<dbReference type="GO" id="GO:0006646">
    <property type="term" value="P:phosphatidylethanolamine biosynthetic process"/>
    <property type="evidence" value="ECO:0007669"/>
    <property type="project" value="TreeGrafter"/>
</dbReference>
<gene>
    <name evidence="4" type="ORF">Moror_5489</name>
</gene>
<dbReference type="STRING" id="1381753.V2WN22"/>
<evidence type="ECO:0000256" key="2">
    <source>
        <dbReference type="ARBA" id="ARBA00023239"/>
    </source>
</evidence>
<dbReference type="InterPro" id="IPR003817">
    <property type="entry name" value="PS_Dcarbxylase"/>
</dbReference>
<keyword evidence="5" id="KW-1185">Reference proteome</keyword>
<dbReference type="KEGG" id="mrr:Moror_5489"/>
<protein>
    <submittedName>
        <fullName evidence="4">Phosphatidylserine decarboxylase</fullName>
    </submittedName>
</protein>
<evidence type="ECO:0000313" key="5">
    <source>
        <dbReference type="Proteomes" id="UP000017559"/>
    </source>
</evidence>
<name>V2WN22_MONRO</name>